<keyword evidence="3 10" id="KW-0489">Methyltransferase</keyword>
<keyword evidence="6" id="KW-0680">Restriction system</keyword>
<evidence type="ECO:0000259" key="8">
    <source>
        <dbReference type="Pfam" id="PF02384"/>
    </source>
</evidence>
<dbReference type="PANTHER" id="PTHR42933:SF4">
    <property type="entry name" value="TYPE I RESTRICTION ENZYME ECOKI METHYLASE SUBUNIT"/>
    <property type="match status" value="1"/>
</dbReference>
<evidence type="ECO:0000256" key="2">
    <source>
        <dbReference type="ARBA" id="ARBA00011900"/>
    </source>
</evidence>
<feature type="domain" description="DNA methylase adenine-specific" evidence="8">
    <location>
        <begin position="153"/>
        <end position="464"/>
    </location>
</feature>
<dbReference type="InterPro" id="IPR038333">
    <property type="entry name" value="T1MK-like_N_sf"/>
</dbReference>
<dbReference type="GO" id="GO:0009007">
    <property type="term" value="F:site-specific DNA-methyltransferase (adenine-specific) activity"/>
    <property type="evidence" value="ECO:0007669"/>
    <property type="project" value="UniProtKB-EC"/>
</dbReference>
<protein>
    <recommendedName>
        <fullName evidence="2">site-specific DNA-methyltransferase (adenine-specific)</fullName>
        <ecNumber evidence="2">2.1.1.72</ecNumber>
    </recommendedName>
</protein>
<evidence type="ECO:0000256" key="4">
    <source>
        <dbReference type="ARBA" id="ARBA00022679"/>
    </source>
</evidence>
<dbReference type="Pfam" id="PF02384">
    <property type="entry name" value="N6_Mtase"/>
    <property type="match status" value="1"/>
</dbReference>
<dbReference type="GO" id="GO:0008170">
    <property type="term" value="F:N-methyltransferase activity"/>
    <property type="evidence" value="ECO:0007669"/>
    <property type="project" value="InterPro"/>
</dbReference>
<feature type="domain" description="N6 adenine-specific DNA methyltransferase N-terminal" evidence="9">
    <location>
        <begin position="1"/>
        <end position="140"/>
    </location>
</feature>
<dbReference type="PROSITE" id="PS00092">
    <property type="entry name" value="N6_MTASE"/>
    <property type="match status" value="1"/>
</dbReference>
<keyword evidence="5" id="KW-0949">S-adenosyl-L-methionine</keyword>
<comment type="catalytic activity">
    <reaction evidence="7">
        <text>a 2'-deoxyadenosine in DNA + S-adenosyl-L-methionine = an N(6)-methyl-2'-deoxyadenosine in DNA + S-adenosyl-L-homocysteine + H(+)</text>
        <dbReference type="Rhea" id="RHEA:15197"/>
        <dbReference type="Rhea" id="RHEA-COMP:12418"/>
        <dbReference type="Rhea" id="RHEA-COMP:12419"/>
        <dbReference type="ChEBI" id="CHEBI:15378"/>
        <dbReference type="ChEBI" id="CHEBI:57856"/>
        <dbReference type="ChEBI" id="CHEBI:59789"/>
        <dbReference type="ChEBI" id="CHEBI:90615"/>
        <dbReference type="ChEBI" id="CHEBI:90616"/>
        <dbReference type="EC" id="2.1.1.72"/>
    </reaction>
</comment>
<evidence type="ECO:0000259" key="9">
    <source>
        <dbReference type="Pfam" id="PF12161"/>
    </source>
</evidence>
<comment type="caution">
    <text evidence="10">The sequence shown here is derived from an EMBL/GenBank/DDBJ whole genome shotgun (WGS) entry which is preliminary data.</text>
</comment>
<dbReference type="SUPFAM" id="SSF53335">
    <property type="entry name" value="S-adenosyl-L-methionine-dependent methyltransferases"/>
    <property type="match status" value="1"/>
</dbReference>
<dbReference type="PRINTS" id="PR00507">
    <property type="entry name" value="N12N6MTFRASE"/>
</dbReference>
<dbReference type="Gene3D" id="1.20.1260.30">
    <property type="match status" value="1"/>
</dbReference>
<dbReference type="EMBL" id="NXLT01000001">
    <property type="protein sequence ID" value="RDU68502.1"/>
    <property type="molecule type" value="Genomic_DNA"/>
</dbReference>
<dbReference type="Pfam" id="PF12161">
    <property type="entry name" value="HsdM_N"/>
    <property type="match status" value="1"/>
</dbReference>
<evidence type="ECO:0000256" key="7">
    <source>
        <dbReference type="ARBA" id="ARBA00047942"/>
    </source>
</evidence>
<organism evidence="10 11">
    <name type="scientific">Helicobacter equorum</name>
    <dbReference type="NCBI Taxonomy" id="361872"/>
    <lineage>
        <taxon>Bacteria</taxon>
        <taxon>Pseudomonadati</taxon>
        <taxon>Campylobacterota</taxon>
        <taxon>Epsilonproteobacteria</taxon>
        <taxon>Campylobacterales</taxon>
        <taxon>Helicobacteraceae</taxon>
        <taxon>Helicobacter</taxon>
    </lineage>
</organism>
<dbReference type="GO" id="GO:0009307">
    <property type="term" value="P:DNA restriction-modification system"/>
    <property type="evidence" value="ECO:0007669"/>
    <property type="project" value="UniProtKB-KW"/>
</dbReference>
<dbReference type="EC" id="2.1.1.72" evidence="2"/>
<dbReference type="InterPro" id="IPR029063">
    <property type="entry name" value="SAM-dependent_MTases_sf"/>
</dbReference>
<keyword evidence="11" id="KW-1185">Reference proteome</keyword>
<comment type="similarity">
    <text evidence="1">Belongs to the N(4)/N(6)-methyltransferase family.</text>
</comment>
<evidence type="ECO:0000313" key="10">
    <source>
        <dbReference type="EMBL" id="RDU68502.1"/>
    </source>
</evidence>
<dbReference type="AlphaFoldDB" id="A0A3D8ITG2"/>
<evidence type="ECO:0000313" key="11">
    <source>
        <dbReference type="Proteomes" id="UP000256514"/>
    </source>
</evidence>
<dbReference type="RefSeq" id="WP_115570448.1">
    <property type="nucleotide sequence ID" value="NZ_NXLT01000001.1"/>
</dbReference>
<sequence>MQNTIDRITDILRRDDGISGAMHYSEQISWILFLKFLDDYERELKDEAFLNDVPYTSILDSKYAWQSWAAPKKDGKLDVKNALSGSDLLEFVNNELFPYLKSFKNNEDFKSIAYKIGGIFEFIDNRIANGHTLREVINLIDELSFSKESDVFALGDVYEKLLKDMGSDGGNSGEFYTPRALVKVMVEVINPKPKERIYDPACGSCGFLVESFLHILYEDRAKGQKANLSVEELEFLQKDALFGKEKTPLSYAMGVMNMILHGIKSPNIIKTNTLSKRITDIIESERYEVILANPPFGGKEKEQIQGNFIVPSNATELLFLQHILKSLKTNGRCAIIVPEGVLFQNSNAFVKVKQDLIENYNLECVLSLPSGVFLPYSAVKTNVLFFSKGLRGIVDEQDSNVYYYELIPPYKLTKNKPLEYAHFKEFLECYKQRKITPHSYLVGLEELKARNYDLSAKNPNTKEEKSLREVGAILESLHNTQNQVMTLLGELETQIHTKSH</sequence>
<name>A0A3D8ITG2_9HELI</name>
<proteinExistence type="inferred from homology"/>
<evidence type="ECO:0000256" key="1">
    <source>
        <dbReference type="ARBA" id="ARBA00006594"/>
    </source>
</evidence>
<dbReference type="OrthoDB" id="9784823at2"/>
<evidence type="ECO:0000256" key="5">
    <source>
        <dbReference type="ARBA" id="ARBA00022691"/>
    </source>
</evidence>
<dbReference type="InterPro" id="IPR003356">
    <property type="entry name" value="DNA_methylase_A-5"/>
</dbReference>
<dbReference type="PANTHER" id="PTHR42933">
    <property type="entry name" value="SLR6095 PROTEIN"/>
    <property type="match status" value="1"/>
</dbReference>
<gene>
    <name evidence="10" type="ORF">CQA54_01465</name>
</gene>
<evidence type="ECO:0000256" key="6">
    <source>
        <dbReference type="ARBA" id="ARBA00022747"/>
    </source>
</evidence>
<dbReference type="GO" id="GO:0003677">
    <property type="term" value="F:DNA binding"/>
    <property type="evidence" value="ECO:0007669"/>
    <property type="project" value="InterPro"/>
</dbReference>
<dbReference type="GO" id="GO:0032259">
    <property type="term" value="P:methylation"/>
    <property type="evidence" value="ECO:0007669"/>
    <property type="project" value="UniProtKB-KW"/>
</dbReference>
<dbReference type="Proteomes" id="UP000256514">
    <property type="component" value="Unassembled WGS sequence"/>
</dbReference>
<accession>A0A3D8ITG2</accession>
<dbReference type="InterPro" id="IPR022749">
    <property type="entry name" value="D12N6_MeTrfase_N"/>
</dbReference>
<dbReference type="Gene3D" id="3.40.50.150">
    <property type="entry name" value="Vaccinia Virus protein VP39"/>
    <property type="match status" value="1"/>
</dbReference>
<reference evidence="10 11" key="1">
    <citation type="submission" date="2018-04" db="EMBL/GenBank/DDBJ databases">
        <title>Novel Campyloabacter and Helicobacter Species and Strains.</title>
        <authorList>
            <person name="Mannion A.J."/>
            <person name="Shen Z."/>
            <person name="Fox J.G."/>
        </authorList>
    </citation>
    <scope>NUCLEOTIDE SEQUENCE [LARGE SCALE GENOMIC DNA]</scope>
    <source>
        <strain evidence="10 11">MIT 12-6600</strain>
    </source>
</reference>
<evidence type="ECO:0000256" key="3">
    <source>
        <dbReference type="ARBA" id="ARBA00022603"/>
    </source>
</evidence>
<dbReference type="InterPro" id="IPR051537">
    <property type="entry name" value="DNA_Adenine_Mtase"/>
</dbReference>
<dbReference type="InterPro" id="IPR002052">
    <property type="entry name" value="DNA_methylase_N6_adenine_CS"/>
</dbReference>
<keyword evidence="4 10" id="KW-0808">Transferase</keyword>